<gene>
    <name evidence="2" type="ORF">C8N25_11188</name>
</gene>
<protein>
    <recommendedName>
        <fullName evidence="4">Pentapeptide repeat protein</fullName>
    </recommendedName>
</protein>
<sequence>MLEMLDDANKYSAEKFIKLVSESDDFCRLGSQSKQTTVFGKIDFTNENYSKKHLLLTNFRFEGKIAFSDIELHSGLIFNECEFKAPVSMMKCTSHQGGERGSAFENFTLGFLGCTITAIYIANSFFENGISFLGLVSEKAHIGQLSFNDVDCGSSFEIKNCLLNSFDFLGGIIRKMGLQFISVEVSNRLRISPIKCSNLIISGKDSLFHKTVNISGTEYGSIIFDSGIFKDEIVIQDISISGFLSFAVADFESEVRLSFDNKNVKVFNIREVHILDTKFKNGIQFDGQKIISEKLQINFSEKSSGVIDFRNTFFKEVLFKGINFNNSVFLRDCSYDRLTFSHFFNKALISLNNNNYPDEGKGNPEQLLIENSNLGNTEFYDFDFSVYPSVRIIDSRLDSIFTYGATWFENGQLNVEESEVNQRKILSQRREIFRQLKLAAEKQSDRITSLDFKAREVEVHAQLIQQRRNDPNTGFQNWLIRTGDLASIWLGKTNHHGQSWLLPFGLLILATILIYPLLVISADCIISWKWDWSAEGVSLFWEKITKYDSIFWQLFNPTRRVRDMFPDQTIDASAHFWDGLQRIFLAFFIFQIVSAFRKFVK</sequence>
<dbReference type="AlphaFoldDB" id="A0A3E0DU62"/>
<comment type="caution">
    <text evidence="2">The sequence shown here is derived from an EMBL/GenBank/DDBJ whole genome shotgun (WGS) entry which is preliminary data.</text>
</comment>
<keyword evidence="1" id="KW-0812">Transmembrane</keyword>
<keyword evidence="1" id="KW-1133">Transmembrane helix</keyword>
<evidence type="ECO:0000313" key="3">
    <source>
        <dbReference type="Proteomes" id="UP000256405"/>
    </source>
</evidence>
<name>A0A3E0DU62_9BACT</name>
<reference evidence="2 3" key="1">
    <citation type="submission" date="2018-08" db="EMBL/GenBank/DDBJ databases">
        <title>Genomic Encyclopedia of Archaeal and Bacterial Type Strains, Phase II (KMG-II): from individual species to whole genera.</title>
        <authorList>
            <person name="Goeker M."/>
        </authorList>
    </citation>
    <scope>NUCLEOTIDE SEQUENCE [LARGE SCALE GENOMIC DNA]</scope>
    <source>
        <strain evidence="2 3">DSM 15986</strain>
    </source>
</reference>
<dbReference type="EMBL" id="QUNF01000011">
    <property type="protein sequence ID" value="REG87109.1"/>
    <property type="molecule type" value="Genomic_DNA"/>
</dbReference>
<keyword evidence="3" id="KW-1185">Reference proteome</keyword>
<keyword evidence="1" id="KW-0472">Membrane</keyword>
<evidence type="ECO:0000313" key="2">
    <source>
        <dbReference type="EMBL" id="REG87109.1"/>
    </source>
</evidence>
<accession>A0A3E0DU62</accession>
<proteinExistence type="predicted"/>
<organism evidence="2 3">
    <name type="scientific">Algoriphagus antarcticus</name>
    <dbReference type="NCBI Taxonomy" id="238540"/>
    <lineage>
        <taxon>Bacteria</taxon>
        <taxon>Pseudomonadati</taxon>
        <taxon>Bacteroidota</taxon>
        <taxon>Cytophagia</taxon>
        <taxon>Cytophagales</taxon>
        <taxon>Cyclobacteriaceae</taxon>
        <taxon>Algoriphagus</taxon>
    </lineage>
</organism>
<dbReference type="Proteomes" id="UP000256405">
    <property type="component" value="Unassembled WGS sequence"/>
</dbReference>
<feature type="transmembrane region" description="Helical" evidence="1">
    <location>
        <begin position="500"/>
        <end position="520"/>
    </location>
</feature>
<evidence type="ECO:0008006" key="4">
    <source>
        <dbReference type="Google" id="ProtNLM"/>
    </source>
</evidence>
<evidence type="ECO:0000256" key="1">
    <source>
        <dbReference type="SAM" id="Phobius"/>
    </source>
</evidence>